<accession>A0AAD5N1X3</accession>
<evidence type="ECO:0000313" key="2">
    <source>
        <dbReference type="EMBL" id="KAJ1355769.1"/>
    </source>
</evidence>
<gene>
    <name evidence="2" type="ORF">KIN20_013307</name>
</gene>
<reference evidence="2" key="1">
    <citation type="submission" date="2021-06" db="EMBL/GenBank/DDBJ databases">
        <title>Parelaphostrongylus tenuis whole genome reference sequence.</title>
        <authorList>
            <person name="Garwood T.J."/>
            <person name="Larsen P.A."/>
            <person name="Fountain-Jones N.M."/>
            <person name="Garbe J.R."/>
            <person name="Macchietto M.G."/>
            <person name="Kania S.A."/>
            <person name="Gerhold R.W."/>
            <person name="Richards J.E."/>
            <person name="Wolf T.M."/>
        </authorList>
    </citation>
    <scope>NUCLEOTIDE SEQUENCE</scope>
    <source>
        <strain evidence="2">MNPRO001-30</strain>
        <tissue evidence="2">Meninges</tissue>
    </source>
</reference>
<feature type="region of interest" description="Disordered" evidence="1">
    <location>
        <begin position="17"/>
        <end position="79"/>
    </location>
</feature>
<sequence length="98" mass="11074">MRCNDTHCTKVKQITDCSPSSLSDFRSKQDSQSSGKESNRSQPLNVALQGRRMRVNTLMSEQDSRSEQDSNQRGQSQIDFKSISLITQTLLHPTKITD</sequence>
<dbReference type="EMBL" id="JAHQIW010002571">
    <property type="protein sequence ID" value="KAJ1355769.1"/>
    <property type="molecule type" value="Genomic_DNA"/>
</dbReference>
<comment type="caution">
    <text evidence="2">The sequence shown here is derived from an EMBL/GenBank/DDBJ whole genome shotgun (WGS) entry which is preliminary data.</text>
</comment>
<proteinExistence type="predicted"/>
<organism evidence="2 3">
    <name type="scientific">Parelaphostrongylus tenuis</name>
    <name type="common">Meningeal worm</name>
    <dbReference type="NCBI Taxonomy" id="148309"/>
    <lineage>
        <taxon>Eukaryota</taxon>
        <taxon>Metazoa</taxon>
        <taxon>Ecdysozoa</taxon>
        <taxon>Nematoda</taxon>
        <taxon>Chromadorea</taxon>
        <taxon>Rhabditida</taxon>
        <taxon>Rhabditina</taxon>
        <taxon>Rhabditomorpha</taxon>
        <taxon>Strongyloidea</taxon>
        <taxon>Metastrongylidae</taxon>
        <taxon>Parelaphostrongylus</taxon>
    </lineage>
</organism>
<keyword evidence="3" id="KW-1185">Reference proteome</keyword>
<name>A0AAD5N1X3_PARTN</name>
<dbReference type="Proteomes" id="UP001196413">
    <property type="component" value="Unassembled WGS sequence"/>
</dbReference>
<protein>
    <submittedName>
        <fullName evidence="2">Uncharacterized protein</fullName>
    </submittedName>
</protein>
<evidence type="ECO:0000313" key="3">
    <source>
        <dbReference type="Proteomes" id="UP001196413"/>
    </source>
</evidence>
<feature type="compositionally biased region" description="Polar residues" evidence="1">
    <location>
        <begin position="17"/>
        <end position="44"/>
    </location>
</feature>
<evidence type="ECO:0000256" key="1">
    <source>
        <dbReference type="SAM" id="MobiDB-lite"/>
    </source>
</evidence>
<dbReference type="AlphaFoldDB" id="A0AAD5N1X3"/>